<proteinExistence type="predicted"/>
<accession>A0A1Y3MJT1</accession>
<protein>
    <submittedName>
        <fullName evidence="1">Uncharacterized protein</fullName>
    </submittedName>
</protein>
<evidence type="ECO:0000313" key="1">
    <source>
        <dbReference type="EMBL" id="OUM48700.1"/>
    </source>
</evidence>
<gene>
    <name evidence="1" type="ORF">BW425_12195</name>
</gene>
<evidence type="ECO:0000313" key="2">
    <source>
        <dbReference type="Proteomes" id="UP000195321"/>
    </source>
</evidence>
<organism evidence="1 2">
    <name type="scientific">Bacillus pseudomycoides</name>
    <dbReference type="NCBI Taxonomy" id="64104"/>
    <lineage>
        <taxon>Bacteria</taxon>
        <taxon>Bacillati</taxon>
        <taxon>Bacillota</taxon>
        <taxon>Bacilli</taxon>
        <taxon>Bacillales</taxon>
        <taxon>Bacillaceae</taxon>
        <taxon>Bacillus</taxon>
        <taxon>Bacillus cereus group</taxon>
    </lineage>
</organism>
<dbReference type="Proteomes" id="UP000195321">
    <property type="component" value="Unassembled WGS sequence"/>
</dbReference>
<dbReference type="EMBL" id="MWPX01000011">
    <property type="protein sequence ID" value="OUM48700.1"/>
    <property type="molecule type" value="Genomic_DNA"/>
</dbReference>
<dbReference type="AlphaFoldDB" id="A0A1Y3MJT1"/>
<comment type="caution">
    <text evidence="1">The sequence shown here is derived from an EMBL/GenBank/DDBJ whole genome shotgun (WGS) entry which is preliminary data.</text>
</comment>
<name>A0A1Y3MJT1_9BACI</name>
<reference evidence="1 2" key="1">
    <citation type="submission" date="2017-02" db="EMBL/GenBank/DDBJ databases">
        <title>Bacillus pseudomycoides isolate FSL K6-0042.</title>
        <authorList>
            <person name="Kovac J."/>
        </authorList>
    </citation>
    <scope>NUCLEOTIDE SEQUENCE [LARGE SCALE GENOMIC DNA]</scope>
    <source>
        <strain evidence="1 2">FSL K6-0042</strain>
    </source>
</reference>
<sequence length="109" mass="12682">MEVILFFLGMVFLITYCLLKNKKRMGSTKNKLYFISLIFAVVFAFIPTTGTDNGSDGSFLYFGIPAQNFSYFVKGMLGFNPLGFVFNFFVFYWFFKLILKVWVLLVKKD</sequence>
<dbReference type="RefSeq" id="WP_016132677.1">
    <property type="nucleotide sequence ID" value="NZ_JBEUTC010000287.1"/>
</dbReference>